<accession>A0ABW4KGK4</accession>
<proteinExistence type="predicted"/>
<dbReference type="RefSeq" id="WP_380773877.1">
    <property type="nucleotide sequence ID" value="NZ_JBHUEO010000026.1"/>
</dbReference>
<dbReference type="EMBL" id="JBHUEO010000026">
    <property type="protein sequence ID" value="MFD1707165.1"/>
    <property type="molecule type" value="Genomic_DNA"/>
</dbReference>
<protein>
    <submittedName>
        <fullName evidence="1">YppE family protein</fullName>
    </submittedName>
</protein>
<reference evidence="2" key="1">
    <citation type="journal article" date="2019" name="Int. J. Syst. Evol. Microbiol.">
        <title>The Global Catalogue of Microorganisms (GCM) 10K type strain sequencing project: providing services to taxonomists for standard genome sequencing and annotation.</title>
        <authorList>
            <consortium name="The Broad Institute Genomics Platform"/>
            <consortium name="The Broad Institute Genome Sequencing Center for Infectious Disease"/>
            <person name="Wu L."/>
            <person name="Ma J."/>
        </authorList>
    </citation>
    <scope>NUCLEOTIDE SEQUENCE [LARGE SCALE GENOMIC DNA]</scope>
    <source>
        <strain evidence="2">CGMCC 1.12295</strain>
    </source>
</reference>
<dbReference type="InterPro" id="IPR014913">
    <property type="entry name" value="YppE-like"/>
</dbReference>
<gene>
    <name evidence="1" type="ORF">ACFSCZ_10515</name>
</gene>
<name>A0ABW4KGK4_9BACI</name>
<evidence type="ECO:0000313" key="2">
    <source>
        <dbReference type="Proteomes" id="UP001597301"/>
    </source>
</evidence>
<keyword evidence="2" id="KW-1185">Reference proteome</keyword>
<organism evidence="1 2">
    <name type="scientific">Siminovitchia sediminis</name>
    <dbReference type="NCBI Taxonomy" id="1274353"/>
    <lineage>
        <taxon>Bacteria</taxon>
        <taxon>Bacillati</taxon>
        <taxon>Bacillota</taxon>
        <taxon>Bacilli</taxon>
        <taxon>Bacillales</taxon>
        <taxon>Bacillaceae</taxon>
        <taxon>Siminovitchia</taxon>
    </lineage>
</organism>
<dbReference type="Gene3D" id="1.20.120.440">
    <property type="entry name" value="YppE-like"/>
    <property type="match status" value="1"/>
</dbReference>
<dbReference type="Pfam" id="PF08807">
    <property type="entry name" value="DUF1798"/>
    <property type="match status" value="1"/>
</dbReference>
<evidence type="ECO:0000313" key="1">
    <source>
        <dbReference type="EMBL" id="MFD1707165.1"/>
    </source>
</evidence>
<dbReference type="Proteomes" id="UP001597301">
    <property type="component" value="Unassembled WGS sequence"/>
</dbReference>
<sequence length="125" mass="14705">MEYEQLKDLTCQLLKLNRQAAKVYQRCRETGEKGDFYTQVKPFADQVKELSEKWEQEAMLWVHTVKPDNLFPIQIKNTSENLQMVSVRAFFPDTSFKRFTNHVRSVEFILERVLENITGKPPGAH</sequence>
<comment type="caution">
    <text evidence="1">The sequence shown here is derived from an EMBL/GenBank/DDBJ whole genome shotgun (WGS) entry which is preliminary data.</text>
</comment>
<dbReference type="SUPFAM" id="SSF140415">
    <property type="entry name" value="YppE-like"/>
    <property type="match status" value="1"/>
</dbReference>
<dbReference type="InterPro" id="IPR023351">
    <property type="entry name" value="YppE-like_sf"/>
</dbReference>